<evidence type="ECO:0000259" key="6">
    <source>
        <dbReference type="Pfam" id="PF00703"/>
    </source>
</evidence>
<evidence type="ECO:0000256" key="3">
    <source>
        <dbReference type="ARBA" id="ARBA00012754"/>
    </source>
</evidence>
<feature type="domain" description="Glycoside hydrolase family 2 immunoglobulin-like beta-sandwich" evidence="6">
    <location>
        <begin position="214"/>
        <end position="307"/>
    </location>
</feature>
<dbReference type="Proteomes" id="UP001595765">
    <property type="component" value="Unassembled WGS sequence"/>
</dbReference>
<evidence type="ECO:0000256" key="4">
    <source>
        <dbReference type="ARBA" id="ARBA00022801"/>
    </source>
</evidence>
<dbReference type="SUPFAM" id="SSF51445">
    <property type="entry name" value="(Trans)glycosidases"/>
    <property type="match status" value="1"/>
</dbReference>
<sequence length="843" mass="92498">MKDVTPVTDGWRLRLADRLPDGSAARLPAGLAERLTGGAGLPAVVPGCVHTDLMAAGLLADPFLDRNETEAAWVGHADWTYETLLPPRDSRHERSDLVFEGLDTVAEIRLGGAVLGATRNMHRGHRFDVTGPHGAEATPLTVAFTSAYTEAERVRALVGERPNAYPEPFQYIRKMACSFGWDWGPTLVTAGIWKPVRIEHWSTARLARVTPLVTVDGGAGRVEVRLELERTATGAERELTARLRVGQTLVETAVPAGADRISVTAEIPDPALWWPRGYGGQPLYDCEITLLDGSAELDGWQRRIGFRTVALDTAPDARGSAFTLVVNGTPVFARGVNWIPDDALPTRIDAARYRRRLTQAADAGVDLIRVWGGGLYESDDFYDACDELGLLVWQDFLFACAAYPEEQPLRGEIEAEARENVTRLAPHPSLALWNGNNENLWGFRDWDWEQELAGDSWGEGYYLGLLPRVVAETDPTRPYWAGSPWSGSWDHHPNDPGHGTAHSWDVWNRTDYTDYLDSVPRFVAEFGWQAPPAFATVRRAISDRPLTPGSPGMLHHQKAGDGNGKLARGLAHHFPVPDDFDRWHYLTQVNQARAVATGIEHWRSHWPACAGTIVWQLNDCWPVTSWAAIDGDEREKPLYHELKRLYADRLLTVRRAADDSGALAGALVNQGALDWSGTAVLRRVAVDGEILAEARLPFTAPARSVATLAVPPRLRPAAGSDRELLTFEADGLRALWFAARDKDFDYPAPRWDIAVTADGDTAQVTVTARTLLRDLLLQADRLDPAAAADRGLTTLLPGESVTITVRGWPRPTAEAAAAALHCVNSAVRDAAPAHRAEAAETVQ</sequence>
<dbReference type="Gene3D" id="2.60.40.10">
    <property type="entry name" value="Immunoglobulins"/>
    <property type="match status" value="1"/>
</dbReference>
<comment type="caution">
    <text evidence="8">The sequence shown here is derived from an EMBL/GenBank/DDBJ whole genome shotgun (WGS) entry which is preliminary data.</text>
</comment>
<dbReference type="InterPro" id="IPR017853">
    <property type="entry name" value="GH"/>
</dbReference>
<evidence type="ECO:0000313" key="8">
    <source>
        <dbReference type="EMBL" id="MFC4031797.1"/>
    </source>
</evidence>
<dbReference type="InterPro" id="IPR036156">
    <property type="entry name" value="Beta-gal/glucu_dom_sf"/>
</dbReference>
<dbReference type="InterPro" id="IPR054593">
    <property type="entry name" value="Beta-mannosidase-like_N2"/>
</dbReference>
<dbReference type="GO" id="GO:0016787">
    <property type="term" value="F:hydrolase activity"/>
    <property type="evidence" value="ECO:0007669"/>
    <property type="project" value="UniProtKB-KW"/>
</dbReference>
<keyword evidence="5" id="KW-0326">Glycosidase</keyword>
<keyword evidence="4 8" id="KW-0378">Hydrolase</keyword>
<organism evidence="8 9">
    <name type="scientific">Streptomyces polygonati</name>
    <dbReference type="NCBI Taxonomy" id="1617087"/>
    <lineage>
        <taxon>Bacteria</taxon>
        <taxon>Bacillati</taxon>
        <taxon>Actinomycetota</taxon>
        <taxon>Actinomycetes</taxon>
        <taxon>Kitasatosporales</taxon>
        <taxon>Streptomycetaceae</taxon>
        <taxon>Streptomyces</taxon>
    </lineage>
</organism>
<dbReference type="RefSeq" id="WP_386428177.1">
    <property type="nucleotide sequence ID" value="NZ_JBHSBB010000008.1"/>
</dbReference>
<dbReference type="SUPFAM" id="SSF49785">
    <property type="entry name" value="Galactose-binding domain-like"/>
    <property type="match status" value="1"/>
</dbReference>
<dbReference type="Pfam" id="PF22666">
    <property type="entry name" value="Glyco_hydro_2_N2"/>
    <property type="match status" value="1"/>
</dbReference>
<dbReference type="Gene3D" id="2.60.120.260">
    <property type="entry name" value="Galactose-binding domain-like"/>
    <property type="match status" value="1"/>
</dbReference>
<dbReference type="EC" id="3.2.1.25" evidence="3"/>
<protein>
    <recommendedName>
        <fullName evidence="3">beta-mannosidase</fullName>
        <ecNumber evidence="3">3.2.1.25</ecNumber>
    </recommendedName>
</protein>
<dbReference type="InterPro" id="IPR006102">
    <property type="entry name" value="Ig-like_GH2"/>
</dbReference>
<evidence type="ECO:0000256" key="5">
    <source>
        <dbReference type="ARBA" id="ARBA00023295"/>
    </source>
</evidence>
<evidence type="ECO:0000256" key="1">
    <source>
        <dbReference type="ARBA" id="ARBA00000829"/>
    </source>
</evidence>
<gene>
    <name evidence="8" type="ORF">ACFO3J_09930</name>
</gene>
<accession>A0ABV8HL75</accession>
<name>A0ABV8HL75_9ACTN</name>
<dbReference type="PANTHER" id="PTHR43730">
    <property type="entry name" value="BETA-MANNOSIDASE"/>
    <property type="match status" value="1"/>
</dbReference>
<dbReference type="InterPro" id="IPR013783">
    <property type="entry name" value="Ig-like_fold"/>
</dbReference>
<evidence type="ECO:0000259" key="7">
    <source>
        <dbReference type="Pfam" id="PF22666"/>
    </source>
</evidence>
<dbReference type="PANTHER" id="PTHR43730:SF1">
    <property type="entry name" value="BETA-MANNOSIDASE"/>
    <property type="match status" value="1"/>
</dbReference>
<dbReference type="Pfam" id="PF00703">
    <property type="entry name" value="Glyco_hydro_2"/>
    <property type="match status" value="1"/>
</dbReference>
<evidence type="ECO:0000313" key="9">
    <source>
        <dbReference type="Proteomes" id="UP001595765"/>
    </source>
</evidence>
<reference evidence="9" key="1">
    <citation type="journal article" date="2019" name="Int. J. Syst. Evol. Microbiol.">
        <title>The Global Catalogue of Microorganisms (GCM) 10K type strain sequencing project: providing services to taxonomists for standard genome sequencing and annotation.</title>
        <authorList>
            <consortium name="The Broad Institute Genomics Platform"/>
            <consortium name="The Broad Institute Genome Sequencing Center for Infectious Disease"/>
            <person name="Wu L."/>
            <person name="Ma J."/>
        </authorList>
    </citation>
    <scope>NUCLEOTIDE SEQUENCE [LARGE SCALE GENOMIC DNA]</scope>
    <source>
        <strain evidence="9">CGMCC 4.7237</strain>
    </source>
</reference>
<dbReference type="InterPro" id="IPR008979">
    <property type="entry name" value="Galactose-bd-like_sf"/>
</dbReference>
<dbReference type="Gene3D" id="3.20.20.80">
    <property type="entry name" value="Glycosidases"/>
    <property type="match status" value="1"/>
</dbReference>
<comment type="catalytic activity">
    <reaction evidence="1">
        <text>Hydrolysis of terminal, non-reducing beta-D-mannose residues in beta-D-mannosides.</text>
        <dbReference type="EC" id="3.2.1.25"/>
    </reaction>
</comment>
<dbReference type="EMBL" id="JBHSBB010000008">
    <property type="protein sequence ID" value="MFC4031797.1"/>
    <property type="molecule type" value="Genomic_DNA"/>
</dbReference>
<keyword evidence="9" id="KW-1185">Reference proteome</keyword>
<dbReference type="InterPro" id="IPR050887">
    <property type="entry name" value="Beta-mannosidase_GH2"/>
</dbReference>
<dbReference type="SUPFAM" id="SSF49303">
    <property type="entry name" value="beta-Galactosidase/glucuronidase domain"/>
    <property type="match status" value="1"/>
</dbReference>
<proteinExistence type="inferred from homology"/>
<evidence type="ECO:0000256" key="2">
    <source>
        <dbReference type="ARBA" id="ARBA00007401"/>
    </source>
</evidence>
<comment type="similarity">
    <text evidence="2">Belongs to the glycosyl hydrolase 2 family.</text>
</comment>
<feature type="domain" description="Beta-mannosidase-like galactose-binding" evidence="7">
    <location>
        <begin position="41"/>
        <end position="194"/>
    </location>
</feature>